<dbReference type="GO" id="GO:0008934">
    <property type="term" value="F:inositol monophosphate 1-phosphatase activity"/>
    <property type="evidence" value="ECO:0007669"/>
    <property type="project" value="TreeGrafter"/>
</dbReference>
<name>A0A0J0B1C0_9ENTE</name>
<dbReference type="GO" id="GO:0046872">
    <property type="term" value="F:metal ion binding"/>
    <property type="evidence" value="ECO:0007669"/>
    <property type="project" value="UniProtKB-KW"/>
</dbReference>
<protein>
    <submittedName>
        <fullName evidence="2">Inositol monophosphatase</fullName>
    </submittedName>
</protein>
<feature type="binding site" evidence="1">
    <location>
        <position position="88"/>
    </location>
    <ligand>
        <name>Mg(2+)</name>
        <dbReference type="ChEBI" id="CHEBI:18420"/>
        <label>1</label>
        <note>catalytic</note>
    </ligand>
</feature>
<dbReference type="PRINTS" id="PR00377">
    <property type="entry name" value="IMPHPHTASES"/>
</dbReference>
<dbReference type="Pfam" id="PF00459">
    <property type="entry name" value="Inositol_P"/>
    <property type="match status" value="1"/>
</dbReference>
<feature type="binding site" evidence="1">
    <location>
        <position position="207"/>
    </location>
    <ligand>
        <name>Mg(2+)</name>
        <dbReference type="ChEBI" id="CHEBI:18420"/>
        <label>1</label>
        <note>catalytic</note>
    </ligand>
</feature>
<keyword evidence="1" id="KW-0460">Magnesium</keyword>
<dbReference type="Gene3D" id="3.30.540.10">
    <property type="entry name" value="Fructose-1,6-Bisphosphatase, subunit A, domain 1"/>
    <property type="match status" value="1"/>
</dbReference>
<keyword evidence="1" id="KW-0479">Metal-binding</keyword>
<dbReference type="CDD" id="cd01637">
    <property type="entry name" value="IMPase_like"/>
    <property type="match status" value="1"/>
</dbReference>
<accession>A0A0J0B1C0</accession>
<proteinExistence type="predicted"/>
<feature type="binding site" evidence="1">
    <location>
        <position position="85"/>
    </location>
    <ligand>
        <name>Mg(2+)</name>
        <dbReference type="ChEBI" id="CHEBI:18420"/>
        <label>1</label>
        <note>catalytic</note>
    </ligand>
</feature>
<dbReference type="AlphaFoldDB" id="A0A0J0B1C0"/>
<dbReference type="PANTHER" id="PTHR20854:SF4">
    <property type="entry name" value="INOSITOL-1-MONOPHOSPHATASE-RELATED"/>
    <property type="match status" value="1"/>
</dbReference>
<evidence type="ECO:0000313" key="2">
    <source>
        <dbReference type="EMBL" id="OUQ11814.1"/>
    </source>
</evidence>
<feature type="binding site" evidence="1">
    <location>
        <position position="67"/>
    </location>
    <ligand>
        <name>Mg(2+)</name>
        <dbReference type="ChEBI" id="CHEBI:18420"/>
        <label>1</label>
        <note>catalytic</note>
    </ligand>
</feature>
<dbReference type="PANTHER" id="PTHR20854">
    <property type="entry name" value="INOSITOL MONOPHOSPHATASE"/>
    <property type="match status" value="1"/>
</dbReference>
<dbReference type="GO" id="GO:0006020">
    <property type="term" value="P:inositol metabolic process"/>
    <property type="evidence" value="ECO:0007669"/>
    <property type="project" value="TreeGrafter"/>
</dbReference>
<comment type="caution">
    <text evidence="2">The sequence shown here is derived from an EMBL/GenBank/DDBJ whole genome shotgun (WGS) entry which is preliminary data.</text>
</comment>
<dbReference type="GO" id="GO:0007165">
    <property type="term" value="P:signal transduction"/>
    <property type="evidence" value="ECO:0007669"/>
    <property type="project" value="TreeGrafter"/>
</dbReference>
<dbReference type="EMBL" id="NFLC01000001">
    <property type="protein sequence ID" value="OUQ11814.1"/>
    <property type="molecule type" value="Genomic_DNA"/>
</dbReference>
<feature type="binding site" evidence="1">
    <location>
        <position position="87"/>
    </location>
    <ligand>
        <name>Mg(2+)</name>
        <dbReference type="ChEBI" id="CHEBI:18420"/>
        <label>1</label>
        <note>catalytic</note>
    </ligand>
</feature>
<reference evidence="3" key="1">
    <citation type="submission" date="2017-04" db="EMBL/GenBank/DDBJ databases">
        <title>Function of individual gut microbiota members based on whole genome sequencing of pure cultures obtained from chicken caecum.</title>
        <authorList>
            <person name="Medvecky M."/>
            <person name="Cejkova D."/>
            <person name="Polansky O."/>
            <person name="Karasova D."/>
            <person name="Kubasova T."/>
            <person name="Cizek A."/>
            <person name="Rychlik I."/>
        </authorList>
    </citation>
    <scope>NUCLEOTIDE SEQUENCE [LARGE SCALE GENOMIC DNA]</scope>
    <source>
        <strain evidence="3">An144</strain>
    </source>
</reference>
<evidence type="ECO:0000256" key="1">
    <source>
        <dbReference type="PIRSR" id="PIRSR600760-2"/>
    </source>
</evidence>
<dbReference type="RefSeq" id="WP_047341014.1">
    <property type="nucleotide sequence ID" value="NZ_JAKYKJ010000083.1"/>
</dbReference>
<sequence>MEKIYREIIHLLHQAGELVKEELAQQDVVVSTKSSRSDLVTNIDKLVQNYLMSSLNVLIPNLKFLAEENGLTELSDFSGKVMVIDPIDGTNNMVLQQKDFCILLGLYEEKMGRCGFIYEVMGNHLLWGGPEIGVFYDDQPWHMQKDLSLEDGLISFNSMIFRENMLKSHELSQRALGIRMTGCAGLEMMDIALGNRVAYISNLQPWDYAAGQIILEALGMKVTTISGEALSLNGREFMIAATPNAHREILESIGHA</sequence>
<evidence type="ECO:0000313" key="3">
    <source>
        <dbReference type="Proteomes" id="UP000196074"/>
    </source>
</evidence>
<dbReference type="Gene3D" id="3.40.190.80">
    <property type="match status" value="1"/>
</dbReference>
<dbReference type="Proteomes" id="UP000196074">
    <property type="component" value="Unassembled WGS sequence"/>
</dbReference>
<comment type="cofactor">
    <cofactor evidence="1">
        <name>Mg(2+)</name>
        <dbReference type="ChEBI" id="CHEBI:18420"/>
    </cofactor>
</comment>
<dbReference type="InterPro" id="IPR000760">
    <property type="entry name" value="Inositol_monophosphatase-like"/>
</dbReference>
<gene>
    <name evidence="2" type="ORF">B5E88_00305</name>
</gene>
<organism evidence="2 3">
    <name type="scientific">Enterococcus cecorum</name>
    <dbReference type="NCBI Taxonomy" id="44008"/>
    <lineage>
        <taxon>Bacteria</taxon>
        <taxon>Bacillati</taxon>
        <taxon>Bacillota</taxon>
        <taxon>Bacilli</taxon>
        <taxon>Lactobacillales</taxon>
        <taxon>Enterococcaceae</taxon>
        <taxon>Enterococcus</taxon>
    </lineage>
</organism>
<dbReference type="SUPFAM" id="SSF56655">
    <property type="entry name" value="Carbohydrate phosphatase"/>
    <property type="match status" value="1"/>
</dbReference>